<reference evidence="5" key="1">
    <citation type="submission" date="2021-12" db="EMBL/GenBank/DDBJ databases">
        <title>taxonomy of Moraxella sp. ZY201224.</title>
        <authorList>
            <person name="Li F."/>
        </authorList>
    </citation>
    <scope>NUCLEOTIDE SEQUENCE</scope>
    <source>
        <strain evidence="5">ZY201224</strain>
    </source>
</reference>
<dbReference type="Pfam" id="PF00149">
    <property type="entry name" value="Metallophos"/>
    <property type="match status" value="1"/>
</dbReference>
<keyword evidence="6" id="KW-1185">Reference proteome</keyword>
<feature type="domain" description="Purple acid phosphatase N-terminal" evidence="4">
    <location>
        <begin position="64"/>
        <end position="210"/>
    </location>
</feature>
<feature type="signal peptide" evidence="2">
    <location>
        <begin position="1"/>
        <end position="21"/>
    </location>
</feature>
<feature type="chain" id="PRO_5046093790" evidence="2">
    <location>
        <begin position="22"/>
        <end position="580"/>
    </location>
</feature>
<dbReference type="PANTHER" id="PTHR45867">
    <property type="entry name" value="PURPLE ACID PHOSPHATASE"/>
    <property type="match status" value="1"/>
</dbReference>
<evidence type="ECO:0000313" key="5">
    <source>
        <dbReference type="EMBL" id="UXZ04199.1"/>
    </source>
</evidence>
<feature type="domain" description="Calcineurin-like phosphoesterase" evidence="3">
    <location>
        <begin position="239"/>
        <end position="427"/>
    </location>
</feature>
<proteinExistence type="predicted"/>
<evidence type="ECO:0000259" key="3">
    <source>
        <dbReference type="Pfam" id="PF00149"/>
    </source>
</evidence>
<dbReference type="EMBL" id="CP089977">
    <property type="protein sequence ID" value="UXZ04199.1"/>
    <property type="molecule type" value="Genomic_DNA"/>
</dbReference>
<dbReference type="InterPro" id="IPR029052">
    <property type="entry name" value="Metallo-depent_PP-like"/>
</dbReference>
<evidence type="ECO:0000256" key="1">
    <source>
        <dbReference type="ARBA" id="ARBA00022729"/>
    </source>
</evidence>
<dbReference type="InterPro" id="IPR004843">
    <property type="entry name" value="Calcineurin-like_PHP"/>
</dbReference>
<dbReference type="RefSeq" id="WP_263075682.1">
    <property type="nucleotide sequence ID" value="NZ_CP089977.1"/>
</dbReference>
<accession>A0ABY6F280</accession>
<dbReference type="Gene3D" id="2.60.40.380">
    <property type="entry name" value="Purple acid phosphatase-like, N-terminal"/>
    <property type="match status" value="1"/>
</dbReference>
<gene>
    <name evidence="5" type="ORF">LU297_06170</name>
</gene>
<dbReference type="SUPFAM" id="SSF56300">
    <property type="entry name" value="Metallo-dependent phosphatases"/>
    <property type="match status" value="1"/>
</dbReference>
<dbReference type="InterPro" id="IPR008963">
    <property type="entry name" value="Purple_acid_Pase-like_N"/>
</dbReference>
<dbReference type="Gene3D" id="3.60.21.10">
    <property type="match status" value="1"/>
</dbReference>
<evidence type="ECO:0000259" key="4">
    <source>
        <dbReference type="Pfam" id="PF16656"/>
    </source>
</evidence>
<evidence type="ECO:0000256" key="2">
    <source>
        <dbReference type="SAM" id="SignalP"/>
    </source>
</evidence>
<evidence type="ECO:0000313" key="6">
    <source>
        <dbReference type="Proteomes" id="UP001063782"/>
    </source>
</evidence>
<dbReference type="PANTHER" id="PTHR45867:SF3">
    <property type="entry name" value="ACID PHOSPHATASE TYPE 7"/>
    <property type="match status" value="1"/>
</dbReference>
<dbReference type="Proteomes" id="UP001063782">
    <property type="component" value="Chromosome"/>
</dbReference>
<dbReference type="InterPro" id="IPR015914">
    <property type="entry name" value="PAPs_N"/>
</dbReference>
<keyword evidence="1 2" id="KW-0732">Signal</keyword>
<sequence>MKFQKTLLAILLSTAASLTFANTVIDNPNPEHAKAHRNDQTQKAEADNLVIKPVVAPIKKNNTPNRITSTIKGDPTTMRAFTWFTSDEFVNPVVKISTSPSMKNAIIVEATPIKVSSHYIERDQKGYFIFKRVHRKTGQVVGYFNDENKKAPWFPRNEVPNKDERPAVDVIKTPETSYKALAENLKPNTTYYYQVGSRQGKFSPVGTFKTAGSKTDAFGFIQYTDSQNAYYNEHTNNEARYAADTLFQAQKVLPNASFVLHTGDFVELAEAEDEWVDLMKQSQKGLLKMSLVPVAGNHDEFTINRDELMLNKFNDHFNVDSIGKIDGGSYYSFTHNNAHFVVLNTNDYKRDDEKAIGKEQMDWFKADVKKARENGVDWVIVTYHRPLFSKGYHSLQDVETQNVRDEFMKTIDELGVDLALQGHDHTYSRTKSLSYAPKADSFVNAKIEDVKYSYNGANIKTFYNPKGTIFMVPNTAGTKAYDAIFDRPLAHIHKIRPKLDWLTQSQLEHYNSLFEKGFQPQTTDKFDTSIGNDRDNTIQNFATYTINGKTLTAKVYQVSGDLSKGEARTVYQVDEFVIQK</sequence>
<dbReference type="SUPFAM" id="SSF49363">
    <property type="entry name" value="Purple acid phosphatase, N-terminal domain"/>
    <property type="match status" value="1"/>
</dbReference>
<protein>
    <submittedName>
        <fullName evidence="5">Metallophosphoesterase family protein</fullName>
    </submittedName>
</protein>
<dbReference type="Pfam" id="PF16656">
    <property type="entry name" value="Pur_ac_phosph_N"/>
    <property type="match status" value="1"/>
</dbReference>
<name>A0ABY6F280_9GAMM</name>
<organism evidence="5 6">
    <name type="scientific">Moraxella nasicaprae</name>
    <dbReference type="NCBI Taxonomy" id="2904122"/>
    <lineage>
        <taxon>Bacteria</taxon>
        <taxon>Pseudomonadati</taxon>
        <taxon>Pseudomonadota</taxon>
        <taxon>Gammaproteobacteria</taxon>
        <taxon>Moraxellales</taxon>
        <taxon>Moraxellaceae</taxon>
        <taxon>Moraxella</taxon>
    </lineage>
</organism>